<dbReference type="InterPro" id="IPR027417">
    <property type="entry name" value="P-loop_NTPase"/>
</dbReference>
<evidence type="ECO:0000256" key="3">
    <source>
        <dbReference type="ARBA" id="ARBA00022840"/>
    </source>
</evidence>
<dbReference type="SUPFAM" id="SSF52540">
    <property type="entry name" value="P-loop containing nucleoside triphosphate hydrolases"/>
    <property type="match status" value="1"/>
</dbReference>
<name>A0ABT7CH02_9BACT</name>
<keyword evidence="1" id="KW-0813">Transport</keyword>
<keyword evidence="3 5" id="KW-0067">ATP-binding</keyword>
<proteinExistence type="predicted"/>
<dbReference type="PANTHER" id="PTHR42939">
    <property type="entry name" value="ABC TRANSPORTER ATP-BINDING PROTEIN ALBC-RELATED"/>
    <property type="match status" value="1"/>
</dbReference>
<dbReference type="Gene3D" id="3.40.50.300">
    <property type="entry name" value="P-loop containing nucleotide triphosphate hydrolases"/>
    <property type="match status" value="1"/>
</dbReference>
<evidence type="ECO:0000259" key="4">
    <source>
        <dbReference type="PROSITE" id="PS50893"/>
    </source>
</evidence>
<sequence>MIQTHALNKTFGKLKALDNLSIDLQAGSAISLIGPNGSGKTTFLKCLLGMVIPDSGQILFQNKDIAKDYTYRSQIGYMPQIGRYPDNLTIRQLIEMMKDIRKGMYSQLDEELIHAFALESLFEKQMRTLSGGTRQKVSACLAFLFNPPVLILDEPTAGLDPLAAEILKEKIQHEKRKGKLILITSHIFSDLEELTTDVMYLMDGKVQFYKTLQELKAETREDKLSRILARVMSRESKDGQQLKPFTQSIHQQRVIM</sequence>
<gene>
    <name evidence="5" type="ORF">QNI19_08755</name>
</gene>
<evidence type="ECO:0000256" key="1">
    <source>
        <dbReference type="ARBA" id="ARBA00022448"/>
    </source>
</evidence>
<evidence type="ECO:0000256" key="2">
    <source>
        <dbReference type="ARBA" id="ARBA00022741"/>
    </source>
</evidence>
<dbReference type="RefSeq" id="WP_313994687.1">
    <property type="nucleotide sequence ID" value="NZ_JASJOT010000004.1"/>
</dbReference>
<dbReference type="PROSITE" id="PS50893">
    <property type="entry name" value="ABC_TRANSPORTER_2"/>
    <property type="match status" value="1"/>
</dbReference>
<evidence type="ECO:0000313" key="6">
    <source>
        <dbReference type="Proteomes" id="UP001228581"/>
    </source>
</evidence>
<dbReference type="EMBL" id="JASJOT010000004">
    <property type="protein sequence ID" value="MDJ1493020.1"/>
    <property type="molecule type" value="Genomic_DNA"/>
</dbReference>
<dbReference type="Pfam" id="PF00005">
    <property type="entry name" value="ABC_tran"/>
    <property type="match status" value="1"/>
</dbReference>
<keyword evidence="2" id="KW-0547">Nucleotide-binding</keyword>
<dbReference type="CDD" id="cd03230">
    <property type="entry name" value="ABC_DR_subfamily_A"/>
    <property type="match status" value="1"/>
</dbReference>
<organism evidence="5 6">
    <name type="scientific">Xanthocytophaga flava</name>
    <dbReference type="NCBI Taxonomy" id="3048013"/>
    <lineage>
        <taxon>Bacteria</taxon>
        <taxon>Pseudomonadati</taxon>
        <taxon>Bacteroidota</taxon>
        <taxon>Cytophagia</taxon>
        <taxon>Cytophagales</taxon>
        <taxon>Rhodocytophagaceae</taxon>
        <taxon>Xanthocytophaga</taxon>
    </lineage>
</organism>
<dbReference type="InterPro" id="IPR003593">
    <property type="entry name" value="AAA+_ATPase"/>
</dbReference>
<evidence type="ECO:0000313" key="5">
    <source>
        <dbReference type="EMBL" id="MDJ1493020.1"/>
    </source>
</evidence>
<feature type="domain" description="ABC transporter" evidence="4">
    <location>
        <begin position="2"/>
        <end position="228"/>
    </location>
</feature>
<keyword evidence="6" id="KW-1185">Reference proteome</keyword>
<protein>
    <submittedName>
        <fullName evidence="5">ABC transporter ATP-binding protein</fullName>
    </submittedName>
</protein>
<dbReference type="SMART" id="SM00382">
    <property type="entry name" value="AAA"/>
    <property type="match status" value="1"/>
</dbReference>
<dbReference type="InterPro" id="IPR003439">
    <property type="entry name" value="ABC_transporter-like_ATP-bd"/>
</dbReference>
<dbReference type="GO" id="GO:0005524">
    <property type="term" value="F:ATP binding"/>
    <property type="evidence" value="ECO:0007669"/>
    <property type="project" value="UniProtKB-KW"/>
</dbReference>
<accession>A0ABT7CH02</accession>
<reference evidence="5 6" key="1">
    <citation type="submission" date="2023-05" db="EMBL/GenBank/DDBJ databases">
        <authorList>
            <person name="Zhang X."/>
        </authorList>
    </citation>
    <scope>NUCLEOTIDE SEQUENCE [LARGE SCALE GENOMIC DNA]</scope>
    <source>
        <strain evidence="5 6">DM2B3-1</strain>
    </source>
</reference>
<dbReference type="Proteomes" id="UP001228581">
    <property type="component" value="Unassembled WGS sequence"/>
</dbReference>
<dbReference type="InterPro" id="IPR051782">
    <property type="entry name" value="ABC_Transporter_VariousFunc"/>
</dbReference>
<dbReference type="PANTHER" id="PTHR42939:SF1">
    <property type="entry name" value="ABC TRANSPORTER ATP-BINDING PROTEIN ALBC-RELATED"/>
    <property type="match status" value="1"/>
</dbReference>
<comment type="caution">
    <text evidence="5">The sequence shown here is derived from an EMBL/GenBank/DDBJ whole genome shotgun (WGS) entry which is preliminary data.</text>
</comment>